<evidence type="ECO:0000256" key="2">
    <source>
        <dbReference type="ARBA" id="ARBA00022691"/>
    </source>
</evidence>
<proteinExistence type="predicted"/>
<organism evidence="7 8">
    <name type="scientific">Bradyrhizobium macuxiense</name>
    <dbReference type="NCBI Taxonomy" id="1755647"/>
    <lineage>
        <taxon>Bacteria</taxon>
        <taxon>Pseudomonadati</taxon>
        <taxon>Pseudomonadota</taxon>
        <taxon>Alphaproteobacteria</taxon>
        <taxon>Hyphomicrobiales</taxon>
        <taxon>Nitrobacteraceae</taxon>
        <taxon>Bradyrhizobium</taxon>
    </lineage>
</organism>
<dbReference type="Gene3D" id="3.20.20.70">
    <property type="entry name" value="Aldolase class I"/>
    <property type="match status" value="1"/>
</dbReference>
<dbReference type="PANTHER" id="PTHR43273">
    <property type="entry name" value="ANAEROBIC SULFATASE-MATURATING ENZYME HOMOLOG ASLB-RELATED"/>
    <property type="match status" value="1"/>
</dbReference>
<name>A0A109K488_9BRAD</name>
<keyword evidence="2" id="KW-0949">S-adenosyl-L-methionine</keyword>
<keyword evidence="8" id="KW-1185">Reference proteome</keyword>
<dbReference type="InterPro" id="IPR023885">
    <property type="entry name" value="4Fe4S-binding_SPASM_dom"/>
</dbReference>
<dbReference type="PROSITE" id="PS51918">
    <property type="entry name" value="RADICAL_SAM"/>
    <property type="match status" value="1"/>
</dbReference>
<dbReference type="GO" id="GO:0051536">
    <property type="term" value="F:iron-sulfur cluster binding"/>
    <property type="evidence" value="ECO:0007669"/>
    <property type="project" value="UniProtKB-KW"/>
</dbReference>
<dbReference type="NCBIfam" id="TIGR04085">
    <property type="entry name" value="rSAM_more_4Fe4S"/>
    <property type="match status" value="1"/>
</dbReference>
<dbReference type="SFLD" id="SFLDS00029">
    <property type="entry name" value="Radical_SAM"/>
    <property type="match status" value="1"/>
</dbReference>
<keyword evidence="4" id="KW-0408">Iron</keyword>
<accession>A0A109K488</accession>
<evidence type="ECO:0000256" key="4">
    <source>
        <dbReference type="ARBA" id="ARBA00023004"/>
    </source>
</evidence>
<comment type="cofactor">
    <cofactor evidence="1">
        <name>[4Fe-4S] cluster</name>
        <dbReference type="ChEBI" id="CHEBI:49883"/>
    </cofactor>
</comment>
<keyword evidence="5" id="KW-0411">Iron-sulfur</keyword>
<dbReference type="GO" id="GO:0016491">
    <property type="term" value="F:oxidoreductase activity"/>
    <property type="evidence" value="ECO:0007669"/>
    <property type="project" value="InterPro"/>
</dbReference>
<sequence>MTSGFAEIGKPKFSDVHLLCTGRQGHLFLADGSQLFDLDADTFAKFVAATNDEEVSGLLTKLGLTTEPRRICDEAPTDVPVRAISLAIAQKCNLGCTYCYAQEGDFGASPKNMSLETALASIDLLIGQTRADESINIAFLGGEPLINRSVLRQATVYASEKAAARGQKIGFSITTNGTLVDRDDADFFERHGFAVTISLDGRAAVHDQLRPFKGGSGSYERIIERIGPLLGRAGRMQTTARVTVTPTNLALKQTLDELLGIGFHSVGFSPMLASPTGRGQMDEVALQNMLTAMIECGQKFERKVMAGERYAFSNMTTALREIHRGTHRPYPCGAGGAYLAVSADAELAACHRFVGVEAGAMGSIGAGIDNDRKNAWLERRHVHKQEPCRTCWARYLCGGGCHHEVIARGRPACDFIRGWLHYALQAYLRLGPEGLDRAFGAKSRTAS</sequence>
<dbReference type="SFLD" id="SFLDG01386">
    <property type="entry name" value="main_SPASM_domain-containing"/>
    <property type="match status" value="1"/>
</dbReference>
<dbReference type="AlphaFoldDB" id="A0A109K488"/>
<evidence type="ECO:0000256" key="1">
    <source>
        <dbReference type="ARBA" id="ARBA00001966"/>
    </source>
</evidence>
<reference evidence="7 8" key="1">
    <citation type="submission" date="2015-11" db="EMBL/GenBank/DDBJ databases">
        <title>Draft Genome Sequence of the Strain BR 10303 (Bradyrhizobium sp.) isolated from nodules of Centrolobium paraense.</title>
        <authorList>
            <person name="Zelli J.E."/>
            <person name="Simoes-Araujo J.L."/>
            <person name="Barauna A.C."/>
            <person name="Silva K."/>
        </authorList>
    </citation>
    <scope>NUCLEOTIDE SEQUENCE [LARGE SCALE GENOMIC DNA]</scope>
    <source>
        <strain evidence="7 8">BR 10303</strain>
    </source>
</reference>
<dbReference type="CDD" id="cd01335">
    <property type="entry name" value="Radical_SAM"/>
    <property type="match status" value="1"/>
</dbReference>
<feature type="domain" description="Radical SAM core" evidence="6">
    <location>
        <begin position="76"/>
        <end position="309"/>
    </location>
</feature>
<dbReference type="Pfam" id="PF04055">
    <property type="entry name" value="Radical_SAM"/>
    <property type="match status" value="1"/>
</dbReference>
<evidence type="ECO:0000256" key="3">
    <source>
        <dbReference type="ARBA" id="ARBA00022723"/>
    </source>
</evidence>
<comment type="caution">
    <text evidence="7">The sequence shown here is derived from an EMBL/GenBank/DDBJ whole genome shotgun (WGS) entry which is preliminary data.</text>
</comment>
<gene>
    <name evidence="7" type="ORF">AS156_29260</name>
</gene>
<keyword evidence="3" id="KW-0479">Metal-binding</keyword>
<dbReference type="InterPro" id="IPR023867">
    <property type="entry name" value="Sulphatase_maturase_rSAM"/>
</dbReference>
<dbReference type="SFLD" id="SFLDG01384">
    <property type="entry name" value="thioether_bond_formation_requi"/>
    <property type="match status" value="1"/>
</dbReference>
<dbReference type="GO" id="GO:0046872">
    <property type="term" value="F:metal ion binding"/>
    <property type="evidence" value="ECO:0007669"/>
    <property type="project" value="UniProtKB-KW"/>
</dbReference>
<evidence type="ECO:0000313" key="8">
    <source>
        <dbReference type="Proteomes" id="UP000057737"/>
    </source>
</evidence>
<dbReference type="SFLD" id="SFLDG01067">
    <property type="entry name" value="SPASM/twitch_domain_containing"/>
    <property type="match status" value="1"/>
</dbReference>
<dbReference type="InterPro" id="IPR007197">
    <property type="entry name" value="rSAM"/>
</dbReference>
<evidence type="ECO:0000259" key="6">
    <source>
        <dbReference type="PROSITE" id="PS51918"/>
    </source>
</evidence>
<dbReference type="InterPro" id="IPR058240">
    <property type="entry name" value="rSAM_sf"/>
</dbReference>
<dbReference type="OrthoDB" id="9782387at2"/>
<evidence type="ECO:0000313" key="7">
    <source>
        <dbReference type="EMBL" id="KWV60522.1"/>
    </source>
</evidence>
<dbReference type="SUPFAM" id="SSF102114">
    <property type="entry name" value="Radical SAM enzymes"/>
    <property type="match status" value="1"/>
</dbReference>
<evidence type="ECO:0000256" key="5">
    <source>
        <dbReference type="ARBA" id="ARBA00023014"/>
    </source>
</evidence>
<protein>
    <submittedName>
        <fullName evidence="7">Radical SAM protein</fullName>
    </submittedName>
</protein>
<dbReference type="InterPro" id="IPR013785">
    <property type="entry name" value="Aldolase_TIM"/>
</dbReference>
<dbReference type="EMBL" id="LNCU01000019">
    <property type="protein sequence ID" value="KWV60522.1"/>
    <property type="molecule type" value="Genomic_DNA"/>
</dbReference>
<dbReference type="PANTHER" id="PTHR43273:SF8">
    <property type="entry name" value="RADICAL SAM DOMAIN PROTEIN"/>
    <property type="match status" value="1"/>
</dbReference>
<dbReference type="Proteomes" id="UP000057737">
    <property type="component" value="Unassembled WGS sequence"/>
</dbReference>